<dbReference type="EMBL" id="CDPU01000019">
    <property type="protein sequence ID" value="CEO50689.1"/>
    <property type="molecule type" value="Genomic_DNA"/>
</dbReference>
<dbReference type="SUPFAM" id="SSF51735">
    <property type="entry name" value="NAD(P)-binding Rossmann-fold domains"/>
    <property type="match status" value="1"/>
</dbReference>
<dbReference type="PANTHER" id="PTHR13812:SF19">
    <property type="entry name" value="KETIMINE REDUCTASE MU-CRYSTALLIN"/>
    <property type="match status" value="1"/>
</dbReference>
<sequence>MPFTVLSDEQVRSVLEDLTLDELDEFRHVLSSALHQFSKNPRAVPVEPYQQPQYATTLHPESKATTLYIPCAGPEGIACKVISRTTPDISKDESVKRIAPTGVVNLFSPDGQPVGLVQASTLTAFRTALGSACLLSRRNHVKTLTVFGSGSQAYWHIRLALKMRGSSIKHVNIINHRFSDSAASILRNLMGVPSNVRSKEGWANTQFAMLTPSFHDFERLQVENILNADVIYCCTPSTVELFDGEILTTHEGRKKGRLIVAVGSVKPNMRELPETVLRQATKNHDKPHRHFHKHADEGGVIVVDTIDGVLKEAGEIISASIGPTQLVELGELVMLHHLANDDTESSTVSSGASTTASERTSLSIDGRAMSTVYGDETRPKSPATSVSSDGQKKKFHIPFRKNSNSSSDQGEKKKEDALVRWLRDGTVIYKSVGIGLMDLSVGFQLLKVAGEKNLGTQIPNFT</sequence>
<feature type="compositionally biased region" description="Low complexity" evidence="2">
    <location>
        <begin position="345"/>
        <end position="358"/>
    </location>
</feature>
<proteinExistence type="inferred from homology"/>
<dbReference type="InterPro" id="IPR003462">
    <property type="entry name" value="ODC_Mu_crystall"/>
</dbReference>
<dbReference type="Gene3D" id="3.40.50.720">
    <property type="entry name" value="NAD(P)-binding Rossmann-like Domain"/>
    <property type="match status" value="1"/>
</dbReference>
<accession>A0A0B7K0F5</accession>
<evidence type="ECO:0000256" key="1">
    <source>
        <dbReference type="ARBA" id="ARBA00008903"/>
    </source>
</evidence>
<evidence type="ECO:0000256" key="2">
    <source>
        <dbReference type="SAM" id="MobiDB-lite"/>
    </source>
</evidence>
<evidence type="ECO:0000313" key="3">
    <source>
        <dbReference type="EMBL" id="CEO50689.1"/>
    </source>
</evidence>
<dbReference type="FunFam" id="3.40.50.720:FF:000577">
    <property type="entry name" value="Proline utilization protein PrnX, putative"/>
    <property type="match status" value="1"/>
</dbReference>
<comment type="similarity">
    <text evidence="1">Belongs to the ornithine cyclodeaminase/mu-crystallin family.</text>
</comment>
<feature type="region of interest" description="Disordered" evidence="2">
    <location>
        <begin position="342"/>
        <end position="413"/>
    </location>
</feature>
<reference evidence="3" key="1">
    <citation type="submission" date="2015-01" db="EMBL/GenBank/DDBJ databases">
        <authorList>
            <person name="Durling Mikael"/>
        </authorList>
    </citation>
    <scope>NUCLEOTIDE SEQUENCE</scope>
</reference>
<dbReference type="AlphaFoldDB" id="A0A0B7K0F5"/>
<dbReference type="PANTHER" id="PTHR13812">
    <property type="entry name" value="KETIMINE REDUCTASE MU-CRYSTALLIN"/>
    <property type="match status" value="1"/>
</dbReference>
<organism evidence="3">
    <name type="scientific">Bionectria ochroleuca</name>
    <name type="common">Gliocladium roseum</name>
    <dbReference type="NCBI Taxonomy" id="29856"/>
    <lineage>
        <taxon>Eukaryota</taxon>
        <taxon>Fungi</taxon>
        <taxon>Dikarya</taxon>
        <taxon>Ascomycota</taxon>
        <taxon>Pezizomycotina</taxon>
        <taxon>Sordariomycetes</taxon>
        <taxon>Hypocreomycetidae</taxon>
        <taxon>Hypocreales</taxon>
        <taxon>Bionectriaceae</taxon>
        <taxon>Clonostachys</taxon>
    </lineage>
</organism>
<dbReference type="GO" id="GO:0005737">
    <property type="term" value="C:cytoplasm"/>
    <property type="evidence" value="ECO:0007669"/>
    <property type="project" value="TreeGrafter"/>
</dbReference>
<evidence type="ECO:0008006" key="4">
    <source>
        <dbReference type="Google" id="ProtNLM"/>
    </source>
</evidence>
<dbReference type="InterPro" id="IPR036291">
    <property type="entry name" value="NAD(P)-bd_dom_sf"/>
</dbReference>
<gene>
    <name evidence="3" type="ORF">BN869_000006747_1</name>
</gene>
<name>A0A0B7K0F5_BIOOC</name>
<protein>
    <recommendedName>
        <fullName evidence="4">Ornithine cyclodeaminase</fullName>
    </recommendedName>
</protein>